<accession>A0AAV4XK71</accession>
<comment type="caution">
    <text evidence="1">The sequence shown here is derived from an EMBL/GenBank/DDBJ whole genome shotgun (WGS) entry which is preliminary data.</text>
</comment>
<dbReference type="AlphaFoldDB" id="A0AAV4XK71"/>
<dbReference type="EMBL" id="BPLR01017937">
    <property type="protein sequence ID" value="GIY95586.1"/>
    <property type="molecule type" value="Genomic_DNA"/>
</dbReference>
<reference evidence="1 2" key="1">
    <citation type="submission" date="2021-06" db="EMBL/GenBank/DDBJ databases">
        <title>Caerostris extrusa draft genome.</title>
        <authorList>
            <person name="Kono N."/>
            <person name="Arakawa K."/>
        </authorList>
    </citation>
    <scope>NUCLEOTIDE SEQUENCE [LARGE SCALE GENOMIC DNA]</scope>
</reference>
<evidence type="ECO:0000313" key="2">
    <source>
        <dbReference type="Proteomes" id="UP001054945"/>
    </source>
</evidence>
<keyword evidence="2" id="KW-1185">Reference proteome</keyword>
<name>A0AAV4XK71_CAEEX</name>
<protein>
    <submittedName>
        <fullName evidence="1">Uncharacterized protein</fullName>
    </submittedName>
</protein>
<dbReference type="Proteomes" id="UP001054945">
    <property type="component" value="Unassembled WGS sequence"/>
</dbReference>
<sequence>MIIPDYDELTEREGWSKGWSNVMIVDCLHLSSKESMGKKGPLELGSTLDKGEGWSNVMIVVCLHLSSNGIYGEERASGIRIDSGQSGLVKKRATKLDMTGDSSGHHAG</sequence>
<gene>
    <name evidence="1" type="ORF">CEXT_745911</name>
</gene>
<proteinExistence type="predicted"/>
<organism evidence="1 2">
    <name type="scientific">Caerostris extrusa</name>
    <name type="common">Bark spider</name>
    <name type="synonym">Caerostris bankana</name>
    <dbReference type="NCBI Taxonomy" id="172846"/>
    <lineage>
        <taxon>Eukaryota</taxon>
        <taxon>Metazoa</taxon>
        <taxon>Ecdysozoa</taxon>
        <taxon>Arthropoda</taxon>
        <taxon>Chelicerata</taxon>
        <taxon>Arachnida</taxon>
        <taxon>Araneae</taxon>
        <taxon>Araneomorphae</taxon>
        <taxon>Entelegynae</taxon>
        <taxon>Araneoidea</taxon>
        <taxon>Araneidae</taxon>
        <taxon>Caerostris</taxon>
    </lineage>
</organism>
<evidence type="ECO:0000313" key="1">
    <source>
        <dbReference type="EMBL" id="GIY95586.1"/>
    </source>
</evidence>